<gene>
    <name evidence="1" type="ORF">Pint_14880</name>
</gene>
<accession>A0ACC0ZAU3</accession>
<comment type="caution">
    <text evidence="1">The sequence shown here is derived from an EMBL/GenBank/DDBJ whole genome shotgun (WGS) entry which is preliminary data.</text>
</comment>
<sequence length="1021" mass="112120">MPEPDEDTHLYVPSSRSKDVTVVAAASSIMDLDVDLDLDNTWPLDQSGFVSNPMSPFVISTSEQPCSPLWAFSDADNDDRIAAHANYPLVLKFAGNPSAETENPKDNDENRKPPSLPSPFSGLVPLENSDGYCMIKERMTQALRYFKESTEQHVLAQVWVPVKVGGRYVLTTSGQPFVLDPHSNGLHQYRMVSLMYMFSVDGDNGGELGLPGRVFWKKLPEWTPNVQYYSSTEYSRLDHALNHNVRGTMALPVFEPSGQSCVGVIELVLTSQKINYAPEVDKVCKALQSHYFSFRAGSKSQKLRDPGSHEHTGEYMYLAMLLNQICNEGRQNALAEILEILSVVCETHKLPLAQTWVPCRHRSVLAYGGGLKKSCSSIDGSCMGRVCMSTTDVACYIVDGHMWGFREACVEHHLQKGQGVAGRAFFSLSSCFCNDITQFCKTEYPLVHYARMFGLTSCFAICLRSTYTGDDDYILEFFLPPVITDSYEQRTLLGSILSTMKQHFQSLKVASGVEFEEGEGSIEIIEASVDKKLISRFESIRLQSVRSPPGLNALPKGEELPQPDLSEQQLLVNFDTINDGGNVVSVGGGHNPVCFQENKNTKKPSERKRGKTEKSISLEVLQQYFAGSLKDAAKSLGVCPTTMKRICRQHGISRWPSRKINKVNRSLSKLKRVIESVHVADGTFGLTSLTPSPLPVAVGSISWPSGVNGSNQQHSPNSKPSEPLGEKSESPNCRTPGNDAQGGVDDQLLGEKILNHKELIHEQNALSPEIDKGSKSSRTGSGSREESAGTPTSHGSCQGSPANESAPTKDPHVSVIHEPCFKVGGSPELALQTTGEMSLTAAFSIPDALVTTELQEPFGGMLVEDAGSSKDLRNLCPTAVDAILEEQFLESSWPNLTRATLLPKHPLATSIQTIPRVPARQEMKSMTIKATYREDIIRFRISLSSGIVELKEEVGKRLKLEVGTFDIKYLDDDQEWVLIACDADLHECLDISRSSGSNIIRLSIHDLTTNLGSSCESTGEL</sequence>
<keyword evidence="2" id="KW-1185">Reference proteome</keyword>
<proteinExistence type="predicted"/>
<evidence type="ECO:0000313" key="1">
    <source>
        <dbReference type="EMBL" id="KAJ0047688.1"/>
    </source>
</evidence>
<evidence type="ECO:0000313" key="2">
    <source>
        <dbReference type="Proteomes" id="UP001163603"/>
    </source>
</evidence>
<protein>
    <submittedName>
        <fullName evidence="1">Uncharacterized protein</fullName>
    </submittedName>
</protein>
<organism evidence="1 2">
    <name type="scientific">Pistacia integerrima</name>
    <dbReference type="NCBI Taxonomy" id="434235"/>
    <lineage>
        <taxon>Eukaryota</taxon>
        <taxon>Viridiplantae</taxon>
        <taxon>Streptophyta</taxon>
        <taxon>Embryophyta</taxon>
        <taxon>Tracheophyta</taxon>
        <taxon>Spermatophyta</taxon>
        <taxon>Magnoliopsida</taxon>
        <taxon>eudicotyledons</taxon>
        <taxon>Gunneridae</taxon>
        <taxon>Pentapetalae</taxon>
        <taxon>rosids</taxon>
        <taxon>malvids</taxon>
        <taxon>Sapindales</taxon>
        <taxon>Anacardiaceae</taxon>
        <taxon>Pistacia</taxon>
    </lineage>
</organism>
<dbReference type="EMBL" id="CM047737">
    <property type="protein sequence ID" value="KAJ0047688.1"/>
    <property type="molecule type" value="Genomic_DNA"/>
</dbReference>
<name>A0ACC0ZAU3_9ROSI</name>
<dbReference type="Proteomes" id="UP001163603">
    <property type="component" value="Chromosome 2"/>
</dbReference>
<reference evidence="2" key="1">
    <citation type="journal article" date="2023" name="G3 (Bethesda)">
        <title>Genome assembly and association tests identify interacting loci associated with vigor, precocity, and sex in interspecific pistachio rootstocks.</title>
        <authorList>
            <person name="Palmer W."/>
            <person name="Jacygrad E."/>
            <person name="Sagayaradj S."/>
            <person name="Cavanaugh K."/>
            <person name="Han R."/>
            <person name="Bertier L."/>
            <person name="Beede B."/>
            <person name="Kafkas S."/>
            <person name="Golino D."/>
            <person name="Preece J."/>
            <person name="Michelmore R."/>
        </authorList>
    </citation>
    <scope>NUCLEOTIDE SEQUENCE [LARGE SCALE GENOMIC DNA]</scope>
</reference>